<evidence type="ECO:0000313" key="3">
    <source>
        <dbReference type="EMBL" id="MCY0387461.1"/>
    </source>
</evidence>
<sequence length="395" mass="41842">MTDANDSRTEPDAQRGANPYAKEILGERSRASTSTAAGASSRPSRAAPRRVPFNAIALWIALLLLVGAALAGAYLLNQRFERALGALGERTTRSDAALADTRAKSEQALAASRQLDGQVAALSGRLGDAQTQQQALEQLYQDLARNRDDWVMTDAEQTLSTANQQLQLTGNVQLALFALQNADAQLASTDGPQVLVIRRAIAADTDKLKALPVIDVPGLALRLDQAIAQIDSLPLTGDVPAAAANAGAAAGDATPGASASGVRASPLTGLFWKQWWLRVSHGFGASASHLIQVRRIDPGSADAMLVAPAQAQYLRENVKLRLLSARLSLLARDEKTLRADLAAADDALARYFDSSSRAIGVVRGTIADIQRTAQQVTVPTLDASLQALRQYKSRG</sequence>
<reference evidence="3" key="1">
    <citation type="submission" date="2022-11" db="EMBL/GenBank/DDBJ databases">
        <title>Robbsia betulipollinis sp. nov., isolated from pollen of birch (Betula pendula).</title>
        <authorList>
            <person name="Shi H."/>
            <person name="Ambika Manirajan B."/>
            <person name="Ratering S."/>
            <person name="Geissler-Plaum R."/>
            <person name="Schnell S."/>
        </authorList>
    </citation>
    <scope>NUCLEOTIDE SEQUENCE</scope>
    <source>
        <strain evidence="3">Bb-Pol-6</strain>
    </source>
</reference>
<dbReference type="PANTHER" id="PTHR38043:SF1">
    <property type="entry name" value="PROTEIN HEMX"/>
    <property type="match status" value="1"/>
</dbReference>
<dbReference type="Proteomes" id="UP001082899">
    <property type="component" value="Unassembled WGS sequence"/>
</dbReference>
<dbReference type="GO" id="GO:0004851">
    <property type="term" value="F:uroporphyrin-III C-methyltransferase activity"/>
    <property type="evidence" value="ECO:0007669"/>
    <property type="project" value="UniProtKB-EC"/>
</dbReference>
<name>A0ABT3ZLN8_9BURK</name>
<keyword evidence="4" id="KW-1185">Reference proteome</keyword>
<organism evidence="3 4">
    <name type="scientific">Robbsia betulipollinis</name>
    <dbReference type="NCBI Taxonomy" id="2981849"/>
    <lineage>
        <taxon>Bacteria</taxon>
        <taxon>Pseudomonadati</taxon>
        <taxon>Pseudomonadota</taxon>
        <taxon>Betaproteobacteria</taxon>
        <taxon>Burkholderiales</taxon>
        <taxon>Burkholderiaceae</taxon>
        <taxon>Robbsia</taxon>
    </lineage>
</organism>
<protein>
    <submittedName>
        <fullName evidence="3">Uroporphyrinogen-III C-methyltransferase</fullName>
        <ecNumber evidence="3">2.1.1.107</ecNumber>
    </submittedName>
</protein>
<keyword evidence="3" id="KW-0808">Transferase</keyword>
<keyword evidence="2" id="KW-1133">Transmembrane helix</keyword>
<gene>
    <name evidence="3" type="ORF">OVY01_09475</name>
</gene>
<feature type="compositionally biased region" description="Low complexity" evidence="1">
    <location>
        <begin position="31"/>
        <end position="46"/>
    </location>
</feature>
<evidence type="ECO:0000256" key="1">
    <source>
        <dbReference type="SAM" id="MobiDB-lite"/>
    </source>
</evidence>
<evidence type="ECO:0000313" key="4">
    <source>
        <dbReference type="Proteomes" id="UP001082899"/>
    </source>
</evidence>
<dbReference type="EMBL" id="JAPMXC010000001">
    <property type="protein sequence ID" value="MCY0387461.1"/>
    <property type="molecule type" value="Genomic_DNA"/>
</dbReference>
<dbReference type="RefSeq" id="WP_267847201.1">
    <property type="nucleotide sequence ID" value="NZ_JAPMXC010000001.1"/>
</dbReference>
<dbReference type="GO" id="GO:0032259">
    <property type="term" value="P:methylation"/>
    <property type="evidence" value="ECO:0007669"/>
    <property type="project" value="UniProtKB-KW"/>
</dbReference>
<dbReference type="InterPro" id="IPR007470">
    <property type="entry name" value="HemX"/>
</dbReference>
<evidence type="ECO:0000256" key="2">
    <source>
        <dbReference type="SAM" id="Phobius"/>
    </source>
</evidence>
<keyword evidence="2" id="KW-0812">Transmembrane</keyword>
<feature type="region of interest" description="Disordered" evidence="1">
    <location>
        <begin position="1"/>
        <end position="46"/>
    </location>
</feature>
<dbReference type="PANTHER" id="PTHR38043">
    <property type="entry name" value="PROTEIN HEMX"/>
    <property type="match status" value="1"/>
</dbReference>
<comment type="caution">
    <text evidence="3">The sequence shown here is derived from an EMBL/GenBank/DDBJ whole genome shotgun (WGS) entry which is preliminary data.</text>
</comment>
<dbReference type="EC" id="2.1.1.107" evidence="3"/>
<feature type="transmembrane region" description="Helical" evidence="2">
    <location>
        <begin position="56"/>
        <end position="76"/>
    </location>
</feature>
<keyword evidence="3" id="KW-0489">Methyltransferase</keyword>
<proteinExistence type="predicted"/>
<keyword evidence="2" id="KW-0472">Membrane</keyword>
<feature type="compositionally biased region" description="Basic and acidic residues" evidence="1">
    <location>
        <begin position="1"/>
        <end position="13"/>
    </location>
</feature>
<dbReference type="Pfam" id="PF04375">
    <property type="entry name" value="HemX"/>
    <property type="match status" value="1"/>
</dbReference>
<accession>A0ABT3ZLN8</accession>